<evidence type="ECO:0000256" key="4">
    <source>
        <dbReference type="PROSITE-ProRule" id="PRU10040"/>
    </source>
</evidence>
<dbReference type="InterPro" id="IPR011050">
    <property type="entry name" value="Pectin_lyase_fold/virulence"/>
</dbReference>
<proteinExistence type="inferred from homology"/>
<dbReference type="GO" id="GO:0045490">
    <property type="term" value="P:pectin catabolic process"/>
    <property type="evidence" value="ECO:0007669"/>
    <property type="project" value="UniProtKB-UniRule"/>
</dbReference>
<evidence type="ECO:0000256" key="2">
    <source>
        <dbReference type="ARBA" id="ARBA00022801"/>
    </source>
</evidence>
<dbReference type="GO" id="GO:0030599">
    <property type="term" value="F:pectinesterase activity"/>
    <property type="evidence" value="ECO:0007669"/>
    <property type="project" value="UniProtKB-UniRule"/>
</dbReference>
<dbReference type="InterPro" id="IPR033131">
    <property type="entry name" value="Pectinesterase_Asp_AS"/>
</dbReference>
<dbReference type="GO" id="GO:0009279">
    <property type="term" value="C:cell outer membrane"/>
    <property type="evidence" value="ECO:0007669"/>
    <property type="project" value="TreeGrafter"/>
</dbReference>
<dbReference type="PROSITE" id="PS00503">
    <property type="entry name" value="PECTINESTERASE_2"/>
    <property type="match status" value="1"/>
</dbReference>
<dbReference type="PANTHER" id="PTHR31321:SF57">
    <property type="entry name" value="PECTINESTERASE 53-RELATED"/>
    <property type="match status" value="1"/>
</dbReference>
<comment type="pathway">
    <text evidence="5">Glycan metabolism; pectin degradation; 2-dehydro-3-deoxy-D-gluconate from pectin: step 1/5.</text>
</comment>
<keyword evidence="2 5" id="KW-0378">Hydrolase</keyword>
<feature type="domain" description="Pectinesterase catalytic" evidence="6">
    <location>
        <begin position="9"/>
        <end position="67"/>
    </location>
</feature>
<dbReference type="GO" id="GO:0042545">
    <property type="term" value="P:cell wall modification"/>
    <property type="evidence" value="ECO:0007669"/>
    <property type="project" value="UniProtKB-UniRule"/>
</dbReference>
<dbReference type="PANTHER" id="PTHR31321">
    <property type="entry name" value="ACYL-COA THIOESTER HYDROLASE YBHC-RELATED"/>
    <property type="match status" value="1"/>
</dbReference>
<dbReference type="InterPro" id="IPR000070">
    <property type="entry name" value="Pectinesterase_cat"/>
</dbReference>
<dbReference type="EC" id="3.1.1.11" evidence="5"/>
<dbReference type="AlphaFoldDB" id="A0A1L8QTK7"/>
<name>A0A1L8QTK7_9ENTE</name>
<keyword evidence="3 5" id="KW-0063">Aspartyl esterase</keyword>
<feature type="domain" description="Pectinesterase catalytic" evidence="6">
    <location>
        <begin position="96"/>
        <end position="219"/>
    </location>
</feature>
<feature type="active site" evidence="4">
    <location>
        <position position="108"/>
    </location>
</feature>
<dbReference type="Gene3D" id="2.160.20.10">
    <property type="entry name" value="Single-stranded right-handed beta-helix, Pectin lyase-like"/>
    <property type="match status" value="1"/>
</dbReference>
<organism evidence="7 8">
    <name type="scientific">Enterococcus aquimarinus</name>
    <dbReference type="NCBI Taxonomy" id="328396"/>
    <lineage>
        <taxon>Bacteria</taxon>
        <taxon>Bacillati</taxon>
        <taxon>Bacillota</taxon>
        <taxon>Bacilli</taxon>
        <taxon>Lactobacillales</taxon>
        <taxon>Enterococcaceae</taxon>
        <taxon>Enterococcus</taxon>
    </lineage>
</organism>
<evidence type="ECO:0000256" key="5">
    <source>
        <dbReference type="RuleBase" id="RU000589"/>
    </source>
</evidence>
<evidence type="ECO:0000259" key="6">
    <source>
        <dbReference type="Pfam" id="PF01095"/>
    </source>
</evidence>
<dbReference type="Proteomes" id="UP000182149">
    <property type="component" value="Unassembled WGS sequence"/>
</dbReference>
<dbReference type="InterPro" id="IPR012334">
    <property type="entry name" value="Pectin_lyas_fold"/>
</dbReference>
<evidence type="ECO:0000256" key="1">
    <source>
        <dbReference type="ARBA" id="ARBA00008891"/>
    </source>
</evidence>
<dbReference type="STRING" id="328396.RU93_GL002017"/>
<dbReference type="SUPFAM" id="SSF51126">
    <property type="entry name" value="Pectin lyase-like"/>
    <property type="match status" value="1"/>
</dbReference>
<evidence type="ECO:0000256" key="3">
    <source>
        <dbReference type="ARBA" id="ARBA00023085"/>
    </source>
</evidence>
<comment type="similarity">
    <text evidence="1">Belongs to the pectinesterase family.</text>
</comment>
<comment type="caution">
    <text evidence="7">The sequence shown here is derived from an EMBL/GenBank/DDBJ whole genome shotgun (WGS) entry which is preliminary data.</text>
</comment>
<evidence type="ECO:0000313" key="7">
    <source>
        <dbReference type="EMBL" id="OJG10804.1"/>
    </source>
</evidence>
<dbReference type="Pfam" id="PF01095">
    <property type="entry name" value="Pectinesterase"/>
    <property type="match status" value="2"/>
</dbReference>
<reference evidence="7 8" key="1">
    <citation type="submission" date="2014-12" db="EMBL/GenBank/DDBJ databases">
        <title>Draft genome sequences of 29 type strains of Enterococci.</title>
        <authorList>
            <person name="Zhong Z."/>
            <person name="Sun Z."/>
            <person name="Liu W."/>
            <person name="Zhang W."/>
            <person name="Zhang H."/>
        </authorList>
    </citation>
    <scope>NUCLEOTIDE SEQUENCE [LARGE SCALE GENOMIC DNA]</scope>
    <source>
        <strain evidence="7 8">DSM 17690</strain>
    </source>
</reference>
<sequence length="230" mass="25820">MLPNGELRGTFQTATVFINAKDVTLEGITIKNTAGPDHVAAQAVALYIEGTNVTINRCSLDAYQDTLCLGPLPIMTKDETPLLSPWRSRVFSQQLSYFNECTISGTIDFIFGGGQALFTSCHIYSRKRATVNYLTAASTPKEAEGFIFKNCQISGESPYYLGRPWRDHAKTRFEKCIFDKWLTSAGWHDWDKETAQKSVCYKEVDCTYAIVPQRASWMTLEGAKINEKKT</sequence>
<comment type="catalytic activity">
    <reaction evidence="5">
        <text>[(1-&gt;4)-alpha-D-galacturonosyl methyl ester](n) + n H2O = [(1-&gt;4)-alpha-D-galacturonosyl](n) + n methanol + n H(+)</text>
        <dbReference type="Rhea" id="RHEA:22380"/>
        <dbReference type="Rhea" id="RHEA-COMP:14570"/>
        <dbReference type="Rhea" id="RHEA-COMP:14573"/>
        <dbReference type="ChEBI" id="CHEBI:15377"/>
        <dbReference type="ChEBI" id="CHEBI:15378"/>
        <dbReference type="ChEBI" id="CHEBI:17790"/>
        <dbReference type="ChEBI" id="CHEBI:140522"/>
        <dbReference type="ChEBI" id="CHEBI:140523"/>
        <dbReference type="EC" id="3.1.1.11"/>
    </reaction>
</comment>
<dbReference type="UniPathway" id="UPA00545">
    <property type="reaction ID" value="UER00823"/>
</dbReference>
<gene>
    <name evidence="7" type="ORF">RU93_GL002017</name>
</gene>
<keyword evidence="8" id="KW-1185">Reference proteome</keyword>
<protein>
    <recommendedName>
        <fullName evidence="5">Pectinesterase</fullName>
        <ecNumber evidence="5">3.1.1.11</ecNumber>
    </recommendedName>
</protein>
<accession>A0A1L8QTK7</accession>
<dbReference type="EMBL" id="JXKD01000006">
    <property type="protein sequence ID" value="OJG10804.1"/>
    <property type="molecule type" value="Genomic_DNA"/>
</dbReference>
<evidence type="ECO:0000313" key="8">
    <source>
        <dbReference type="Proteomes" id="UP000182149"/>
    </source>
</evidence>